<keyword evidence="4 9" id="KW-0808">Transferase</keyword>
<keyword evidence="6 9" id="KW-0418">Kinase</keyword>
<evidence type="ECO:0000256" key="4">
    <source>
        <dbReference type="ARBA" id="ARBA00022679"/>
    </source>
</evidence>
<dbReference type="SUPFAM" id="SSF53067">
    <property type="entry name" value="Actin-like ATPase domain"/>
    <property type="match status" value="1"/>
</dbReference>
<dbReference type="InterPro" id="IPR004654">
    <property type="entry name" value="ROK_glcA"/>
</dbReference>
<evidence type="ECO:0000313" key="10">
    <source>
        <dbReference type="Proteomes" id="UP000799092"/>
    </source>
</evidence>
<sequence>MNKDYFIGVDIGGTTVKIAIINNIGDILNKWEILTNKDNSGASIPNDIWISLDENLGELHIDKNQIHGIGVGAPGFVDTETGNVSLAVNIGWKDFDLGPQLEKLSNLPVFVDNDANIAALGENWKGAGNLADFLIAVTLGTGVGGGIIANGKIINGFNGTAGEIGHLTVEPGGAPCNCGRRGCLETIASATGIVRQANNVLNTESNSMIKEHYKLHGEITAKDVFDLAKKGDSQASEIVEKITDFLGLAIANAATLINPSKIVIGGGVSKAGAQLLVPLRQSFTNYALPRISEECEFVIAQLGNDAGVIGGAYLVKNQVVTL</sequence>
<name>A0A6A8DBW7_9BACI</name>
<dbReference type="InterPro" id="IPR043129">
    <property type="entry name" value="ATPase_NBD"/>
</dbReference>
<evidence type="ECO:0000256" key="1">
    <source>
        <dbReference type="ARBA" id="ARBA00006479"/>
    </source>
</evidence>
<keyword evidence="5" id="KW-0547">Nucleotide-binding</keyword>
<comment type="caution">
    <text evidence="9">The sequence shown here is derived from an EMBL/GenBank/DDBJ whole genome shotgun (WGS) entry which is preliminary data.</text>
</comment>
<evidence type="ECO:0000256" key="2">
    <source>
        <dbReference type="ARBA" id="ARBA00012323"/>
    </source>
</evidence>
<dbReference type="InterPro" id="IPR000600">
    <property type="entry name" value="ROK"/>
</dbReference>
<accession>A0A6A8DBW7</accession>
<comment type="similarity">
    <text evidence="1">Belongs to the ROK (NagC/XylR) family.</text>
</comment>
<dbReference type="GO" id="GO:0006096">
    <property type="term" value="P:glycolytic process"/>
    <property type="evidence" value="ECO:0007669"/>
    <property type="project" value="InterPro"/>
</dbReference>
<dbReference type="GO" id="GO:0005524">
    <property type="term" value="F:ATP binding"/>
    <property type="evidence" value="ECO:0007669"/>
    <property type="project" value="UniProtKB-KW"/>
</dbReference>
<reference evidence="9" key="1">
    <citation type="submission" date="2019-11" db="EMBL/GenBank/DDBJ databases">
        <authorList>
            <person name="Li J."/>
        </authorList>
    </citation>
    <scope>NUCLEOTIDE SEQUENCE</scope>
    <source>
        <strain evidence="9">B6B</strain>
    </source>
</reference>
<dbReference type="GO" id="GO:0004340">
    <property type="term" value="F:glucokinase activity"/>
    <property type="evidence" value="ECO:0007669"/>
    <property type="project" value="UniProtKB-EC"/>
</dbReference>
<dbReference type="Gene3D" id="3.30.420.40">
    <property type="match status" value="2"/>
</dbReference>
<evidence type="ECO:0000256" key="5">
    <source>
        <dbReference type="ARBA" id="ARBA00022741"/>
    </source>
</evidence>
<dbReference type="Pfam" id="PF00480">
    <property type="entry name" value="ROK"/>
    <property type="match status" value="1"/>
</dbReference>
<dbReference type="RefSeq" id="WP_153736751.1">
    <property type="nucleotide sequence ID" value="NZ_WJNG01000007.1"/>
</dbReference>
<dbReference type="GO" id="GO:0005737">
    <property type="term" value="C:cytoplasm"/>
    <property type="evidence" value="ECO:0007669"/>
    <property type="project" value="InterPro"/>
</dbReference>
<dbReference type="EC" id="2.7.1.2" evidence="2"/>
<dbReference type="AlphaFoldDB" id="A0A6A8DBW7"/>
<dbReference type="InterPro" id="IPR049874">
    <property type="entry name" value="ROK_cs"/>
</dbReference>
<proteinExistence type="inferred from homology"/>
<dbReference type="OrthoDB" id="9810372at2"/>
<dbReference type="PANTHER" id="PTHR18964:SF149">
    <property type="entry name" value="BIFUNCTIONAL UDP-N-ACETYLGLUCOSAMINE 2-EPIMERASE_N-ACETYLMANNOSAMINE KINASE"/>
    <property type="match status" value="1"/>
</dbReference>
<dbReference type="EMBL" id="WJNG01000007">
    <property type="protein sequence ID" value="MRH43128.1"/>
    <property type="molecule type" value="Genomic_DNA"/>
</dbReference>
<evidence type="ECO:0000256" key="8">
    <source>
        <dbReference type="ARBA" id="ARBA00032386"/>
    </source>
</evidence>
<evidence type="ECO:0000256" key="6">
    <source>
        <dbReference type="ARBA" id="ARBA00022777"/>
    </source>
</evidence>
<dbReference type="PANTHER" id="PTHR18964">
    <property type="entry name" value="ROK (REPRESSOR, ORF, KINASE) FAMILY"/>
    <property type="match status" value="1"/>
</dbReference>
<dbReference type="Proteomes" id="UP000799092">
    <property type="component" value="Unassembled WGS sequence"/>
</dbReference>
<organism evidence="9 10">
    <name type="scientific">Aquibacillus halophilus</name>
    <dbReference type="NCBI Taxonomy" id="930132"/>
    <lineage>
        <taxon>Bacteria</taxon>
        <taxon>Bacillati</taxon>
        <taxon>Bacillota</taxon>
        <taxon>Bacilli</taxon>
        <taxon>Bacillales</taxon>
        <taxon>Bacillaceae</taxon>
        <taxon>Aquibacillus</taxon>
    </lineage>
</organism>
<dbReference type="NCBIfam" id="TIGR00744">
    <property type="entry name" value="ROK_glcA_fam"/>
    <property type="match status" value="1"/>
</dbReference>
<keyword evidence="10" id="KW-1185">Reference proteome</keyword>
<evidence type="ECO:0000313" key="9">
    <source>
        <dbReference type="EMBL" id="MRH43128.1"/>
    </source>
</evidence>
<protein>
    <recommendedName>
        <fullName evidence="3">Glucokinase</fullName>
        <ecNumber evidence="2">2.7.1.2</ecNumber>
    </recommendedName>
    <alternativeName>
        <fullName evidence="8">Glucose kinase</fullName>
    </alternativeName>
</protein>
<evidence type="ECO:0000256" key="3">
    <source>
        <dbReference type="ARBA" id="ARBA00014701"/>
    </source>
</evidence>
<gene>
    <name evidence="9" type="ORF">GH741_10595</name>
</gene>
<dbReference type="PROSITE" id="PS01125">
    <property type="entry name" value="ROK"/>
    <property type="match status" value="1"/>
</dbReference>
<keyword evidence="7" id="KW-0067">ATP-binding</keyword>
<evidence type="ECO:0000256" key="7">
    <source>
        <dbReference type="ARBA" id="ARBA00022840"/>
    </source>
</evidence>